<proteinExistence type="predicted"/>
<feature type="domain" description="Glycosyl transferase family 1" evidence="1">
    <location>
        <begin position="219"/>
        <end position="355"/>
    </location>
</feature>
<dbReference type="GO" id="GO:0016757">
    <property type="term" value="F:glycosyltransferase activity"/>
    <property type="evidence" value="ECO:0007669"/>
    <property type="project" value="InterPro"/>
</dbReference>
<dbReference type="Pfam" id="PF00534">
    <property type="entry name" value="Glycos_transf_1"/>
    <property type="match status" value="1"/>
</dbReference>
<organism evidence="2 3">
    <name type="scientific">Oligosphaera ethanolica</name>
    <dbReference type="NCBI Taxonomy" id="760260"/>
    <lineage>
        <taxon>Bacteria</taxon>
        <taxon>Pseudomonadati</taxon>
        <taxon>Lentisphaerota</taxon>
        <taxon>Oligosphaeria</taxon>
        <taxon>Oligosphaerales</taxon>
        <taxon>Oligosphaeraceae</taxon>
        <taxon>Oligosphaera</taxon>
    </lineage>
</organism>
<dbReference type="EMBL" id="JAUSVL010000001">
    <property type="protein sequence ID" value="MDQ0289865.1"/>
    <property type="molecule type" value="Genomic_DNA"/>
</dbReference>
<evidence type="ECO:0000259" key="1">
    <source>
        <dbReference type="Pfam" id="PF00534"/>
    </source>
</evidence>
<dbReference type="SUPFAM" id="SSF53756">
    <property type="entry name" value="UDP-Glycosyltransferase/glycogen phosphorylase"/>
    <property type="match status" value="1"/>
</dbReference>
<sequence length="390" mass="43636">MNALIVTCAHVFQDAQGDYYTPSIHSYVFFQRYLAVFEKVTVVARRHPGTIDHTDKLLKVSGPGLTVHEITWYHGLKDLIKKSFLVLRDFRLAAKGADCVIFRVPQMESYLSFLVTKIGRKPYAVEVVGDPMDWTMLSGLWKRLNVKMLLWMTRQADAVAYVSQVLEKRYPAVSAGHVAYYSSVDLPDEVVCEPRHYDGQLSQRPFTLIHITNGIENDSKGHRTFIRAIKICNDLGANVRGIIVGDGSYLSRYQKLAVDLDIMHQIDFTGRIHSREKIFALLSTADMMVLPSETEGLPRVVIEAQATGLPCLSTPVGGVPEILPPSCLFSPEDADGFARRICACIANPSELSELSRQSVATAKKFTKSQLTPVRTAMYRHLCDRASSVLR</sequence>
<accession>A0AAE3VG72</accession>
<dbReference type="PANTHER" id="PTHR12526">
    <property type="entry name" value="GLYCOSYLTRANSFERASE"/>
    <property type="match status" value="1"/>
</dbReference>
<evidence type="ECO:0000313" key="2">
    <source>
        <dbReference type="EMBL" id="MDQ0289865.1"/>
    </source>
</evidence>
<dbReference type="Gene3D" id="3.40.50.2000">
    <property type="entry name" value="Glycogen Phosphorylase B"/>
    <property type="match status" value="2"/>
</dbReference>
<evidence type="ECO:0000313" key="3">
    <source>
        <dbReference type="Proteomes" id="UP001238163"/>
    </source>
</evidence>
<name>A0AAE3VG72_9BACT</name>
<protein>
    <submittedName>
        <fullName evidence="2">Glycosyltransferase involved in cell wall biosynthesis</fullName>
    </submittedName>
</protein>
<keyword evidence="3" id="KW-1185">Reference proteome</keyword>
<gene>
    <name evidence="2" type="ORF">J3R75_001972</name>
</gene>
<dbReference type="AlphaFoldDB" id="A0AAE3VG72"/>
<dbReference type="InterPro" id="IPR001296">
    <property type="entry name" value="Glyco_trans_1"/>
</dbReference>
<dbReference type="RefSeq" id="WP_307261308.1">
    <property type="nucleotide sequence ID" value="NZ_JAUSVL010000001.1"/>
</dbReference>
<reference evidence="2" key="1">
    <citation type="submission" date="2023-07" db="EMBL/GenBank/DDBJ databases">
        <title>Genomic Encyclopedia of Type Strains, Phase IV (KMG-IV): sequencing the most valuable type-strain genomes for metagenomic binning, comparative biology and taxonomic classification.</title>
        <authorList>
            <person name="Goeker M."/>
        </authorList>
    </citation>
    <scope>NUCLEOTIDE SEQUENCE</scope>
    <source>
        <strain evidence="2">DSM 24202</strain>
    </source>
</reference>
<dbReference type="CDD" id="cd03801">
    <property type="entry name" value="GT4_PimA-like"/>
    <property type="match status" value="1"/>
</dbReference>
<dbReference type="Proteomes" id="UP001238163">
    <property type="component" value="Unassembled WGS sequence"/>
</dbReference>
<comment type="caution">
    <text evidence="2">The sequence shown here is derived from an EMBL/GenBank/DDBJ whole genome shotgun (WGS) entry which is preliminary data.</text>
</comment>